<proteinExistence type="predicted"/>
<feature type="domain" description="RNA polymerase sigma-70 region 2" evidence="5">
    <location>
        <begin position="9"/>
        <end position="72"/>
    </location>
</feature>
<dbReference type="SUPFAM" id="SSF88659">
    <property type="entry name" value="Sigma3 and sigma4 domains of RNA polymerase sigma factors"/>
    <property type="match status" value="1"/>
</dbReference>
<dbReference type="Pfam" id="PF04542">
    <property type="entry name" value="Sigma70_r2"/>
    <property type="match status" value="1"/>
</dbReference>
<dbReference type="NCBIfam" id="TIGR02937">
    <property type="entry name" value="sigma70-ECF"/>
    <property type="match status" value="1"/>
</dbReference>
<keyword evidence="2" id="KW-0731">Sigma factor</keyword>
<gene>
    <name evidence="7" type="ORF">GCM10008967_04800</name>
</gene>
<evidence type="ECO:0000256" key="1">
    <source>
        <dbReference type="ARBA" id="ARBA00023015"/>
    </source>
</evidence>
<dbReference type="RefSeq" id="WP_343796013.1">
    <property type="nucleotide sequence ID" value="NZ_BAAADJ010000004.1"/>
</dbReference>
<dbReference type="InterPro" id="IPR007627">
    <property type="entry name" value="RNA_pol_sigma70_r2"/>
</dbReference>
<feature type="domain" description="RNA polymerase sigma factor 70 region 4 type 2" evidence="6">
    <location>
        <begin position="113"/>
        <end position="157"/>
    </location>
</feature>
<keyword evidence="1" id="KW-0805">Transcription regulation</keyword>
<evidence type="ECO:0000256" key="3">
    <source>
        <dbReference type="ARBA" id="ARBA00023125"/>
    </source>
</evidence>
<evidence type="ECO:0008006" key="9">
    <source>
        <dbReference type="Google" id="ProtNLM"/>
    </source>
</evidence>
<sequence>MDEFETLKEQFDPMIRSIMKKLNIYQNKHEFYQTGLIALWEAYQNFDPKKGQFATFAYSYIRGRMLRDMDRQIRNEERNVHPKEEFWEMIQDDDADPLLQANEFLLSLCRDSHLTRQQQKWVEYTCIHMLTVREIAEIEGVSVSAVKRWRSEAKQKLKGTLLAIKD</sequence>
<dbReference type="InterPro" id="IPR013325">
    <property type="entry name" value="RNA_pol_sigma_r2"/>
</dbReference>
<dbReference type="InterPro" id="IPR036388">
    <property type="entry name" value="WH-like_DNA-bd_sf"/>
</dbReference>
<dbReference type="Proteomes" id="UP001500782">
    <property type="component" value="Unassembled WGS sequence"/>
</dbReference>
<dbReference type="Gene3D" id="1.10.1740.10">
    <property type="match status" value="1"/>
</dbReference>
<evidence type="ECO:0000313" key="7">
    <source>
        <dbReference type="EMBL" id="GAA0317273.1"/>
    </source>
</evidence>
<keyword evidence="3" id="KW-0238">DNA-binding</keyword>
<evidence type="ECO:0000259" key="6">
    <source>
        <dbReference type="Pfam" id="PF08281"/>
    </source>
</evidence>
<reference evidence="8" key="1">
    <citation type="journal article" date="2019" name="Int. J. Syst. Evol. Microbiol.">
        <title>The Global Catalogue of Microorganisms (GCM) 10K type strain sequencing project: providing services to taxonomists for standard genome sequencing and annotation.</title>
        <authorList>
            <consortium name="The Broad Institute Genomics Platform"/>
            <consortium name="The Broad Institute Genome Sequencing Center for Infectious Disease"/>
            <person name="Wu L."/>
            <person name="Ma J."/>
        </authorList>
    </citation>
    <scope>NUCLEOTIDE SEQUENCE [LARGE SCALE GENOMIC DNA]</scope>
    <source>
        <strain evidence="8">JCM 9731</strain>
    </source>
</reference>
<name>A0ABP3FG94_9BACI</name>
<dbReference type="Pfam" id="PF08281">
    <property type="entry name" value="Sigma70_r4_2"/>
    <property type="match status" value="1"/>
</dbReference>
<organism evidence="7 8">
    <name type="scientific">Bacillus carboniphilus</name>
    <dbReference type="NCBI Taxonomy" id="86663"/>
    <lineage>
        <taxon>Bacteria</taxon>
        <taxon>Bacillati</taxon>
        <taxon>Bacillota</taxon>
        <taxon>Bacilli</taxon>
        <taxon>Bacillales</taxon>
        <taxon>Bacillaceae</taxon>
        <taxon>Bacillus</taxon>
    </lineage>
</organism>
<dbReference type="InterPro" id="IPR013324">
    <property type="entry name" value="RNA_pol_sigma_r3/r4-like"/>
</dbReference>
<dbReference type="Gene3D" id="1.10.10.10">
    <property type="entry name" value="Winged helix-like DNA-binding domain superfamily/Winged helix DNA-binding domain"/>
    <property type="match status" value="1"/>
</dbReference>
<evidence type="ECO:0000259" key="5">
    <source>
        <dbReference type="Pfam" id="PF04542"/>
    </source>
</evidence>
<dbReference type="SUPFAM" id="SSF88946">
    <property type="entry name" value="Sigma2 domain of RNA polymerase sigma factors"/>
    <property type="match status" value="1"/>
</dbReference>
<dbReference type="PANTHER" id="PTHR30385">
    <property type="entry name" value="SIGMA FACTOR F FLAGELLAR"/>
    <property type="match status" value="1"/>
</dbReference>
<dbReference type="InterPro" id="IPR014284">
    <property type="entry name" value="RNA_pol_sigma-70_dom"/>
</dbReference>
<evidence type="ECO:0000313" key="8">
    <source>
        <dbReference type="Proteomes" id="UP001500782"/>
    </source>
</evidence>
<evidence type="ECO:0000256" key="2">
    <source>
        <dbReference type="ARBA" id="ARBA00023082"/>
    </source>
</evidence>
<dbReference type="InterPro" id="IPR013249">
    <property type="entry name" value="RNA_pol_sigma70_r4_t2"/>
</dbReference>
<evidence type="ECO:0000256" key="4">
    <source>
        <dbReference type="ARBA" id="ARBA00023163"/>
    </source>
</evidence>
<accession>A0ABP3FG94</accession>
<keyword evidence="4" id="KW-0804">Transcription</keyword>
<comment type="caution">
    <text evidence="7">The sequence shown here is derived from an EMBL/GenBank/DDBJ whole genome shotgun (WGS) entry which is preliminary data.</text>
</comment>
<dbReference type="EMBL" id="BAAADJ010000004">
    <property type="protein sequence ID" value="GAA0317273.1"/>
    <property type="molecule type" value="Genomic_DNA"/>
</dbReference>
<keyword evidence="8" id="KW-1185">Reference proteome</keyword>
<protein>
    <recommendedName>
        <fullName evidence="9">RNA polymerase subunit sigma-24</fullName>
    </recommendedName>
</protein>